<feature type="transmembrane region" description="Helical" evidence="5">
    <location>
        <begin position="277"/>
        <end position="297"/>
    </location>
</feature>
<comment type="caution">
    <text evidence="6">The sequence shown here is derived from an EMBL/GenBank/DDBJ whole genome shotgun (WGS) entry which is preliminary data.</text>
</comment>
<reference evidence="6 7" key="1">
    <citation type="submission" date="2019-11" db="EMBL/GenBank/DDBJ databases">
        <title>Pedobacter sp. HMF7056 Genome sequencing and assembly.</title>
        <authorList>
            <person name="Kang H."/>
            <person name="Kim H."/>
            <person name="Joh K."/>
        </authorList>
    </citation>
    <scope>NUCLEOTIDE SEQUENCE [LARGE SCALE GENOMIC DNA]</scope>
    <source>
        <strain evidence="6 7">HMF7056</strain>
    </source>
</reference>
<dbReference type="CDD" id="cd17393">
    <property type="entry name" value="MFS_MosC_like"/>
    <property type="match status" value="1"/>
</dbReference>
<feature type="transmembrane region" description="Helical" evidence="5">
    <location>
        <begin position="16"/>
        <end position="35"/>
    </location>
</feature>
<dbReference type="SUPFAM" id="SSF103473">
    <property type="entry name" value="MFS general substrate transporter"/>
    <property type="match status" value="1"/>
</dbReference>
<name>A0A7K1Y3G4_9SPHI</name>
<evidence type="ECO:0000256" key="2">
    <source>
        <dbReference type="ARBA" id="ARBA00022692"/>
    </source>
</evidence>
<dbReference type="AlphaFoldDB" id="A0A7K1Y3G4"/>
<organism evidence="6 7">
    <name type="scientific">Hufsiella ginkgonis</name>
    <dbReference type="NCBI Taxonomy" id="2695274"/>
    <lineage>
        <taxon>Bacteria</taxon>
        <taxon>Pseudomonadati</taxon>
        <taxon>Bacteroidota</taxon>
        <taxon>Sphingobacteriia</taxon>
        <taxon>Sphingobacteriales</taxon>
        <taxon>Sphingobacteriaceae</taxon>
        <taxon>Hufsiella</taxon>
    </lineage>
</organism>
<feature type="transmembrane region" description="Helical" evidence="5">
    <location>
        <begin position="363"/>
        <end position="385"/>
    </location>
</feature>
<feature type="transmembrane region" description="Helical" evidence="5">
    <location>
        <begin position="235"/>
        <end position="256"/>
    </location>
</feature>
<dbReference type="Pfam" id="PF07690">
    <property type="entry name" value="MFS_1"/>
    <property type="match status" value="1"/>
</dbReference>
<dbReference type="PANTHER" id="PTHR23514:SF13">
    <property type="entry name" value="INNER MEMBRANE PROTEIN YBJJ"/>
    <property type="match status" value="1"/>
</dbReference>
<proteinExistence type="predicted"/>
<evidence type="ECO:0000256" key="1">
    <source>
        <dbReference type="ARBA" id="ARBA00004141"/>
    </source>
</evidence>
<dbReference type="Gene3D" id="1.20.1250.20">
    <property type="entry name" value="MFS general substrate transporter like domains"/>
    <property type="match status" value="1"/>
</dbReference>
<dbReference type="EMBL" id="WVHS01000006">
    <property type="protein sequence ID" value="MXV17833.1"/>
    <property type="molecule type" value="Genomic_DNA"/>
</dbReference>
<dbReference type="InterPro" id="IPR036259">
    <property type="entry name" value="MFS_trans_sf"/>
</dbReference>
<dbReference type="InterPro" id="IPR051788">
    <property type="entry name" value="MFS_Transporter"/>
</dbReference>
<feature type="transmembrane region" description="Helical" evidence="5">
    <location>
        <begin position="55"/>
        <end position="75"/>
    </location>
</feature>
<evidence type="ECO:0000256" key="3">
    <source>
        <dbReference type="ARBA" id="ARBA00022989"/>
    </source>
</evidence>
<keyword evidence="7" id="KW-1185">Reference proteome</keyword>
<feature type="transmembrane region" description="Helical" evidence="5">
    <location>
        <begin position="145"/>
        <end position="166"/>
    </location>
</feature>
<dbReference type="Proteomes" id="UP000451233">
    <property type="component" value="Unassembled WGS sequence"/>
</dbReference>
<feature type="transmembrane region" description="Helical" evidence="5">
    <location>
        <begin position="211"/>
        <end position="229"/>
    </location>
</feature>
<evidence type="ECO:0000313" key="6">
    <source>
        <dbReference type="EMBL" id="MXV17833.1"/>
    </source>
</evidence>
<dbReference type="RefSeq" id="WP_160908839.1">
    <property type="nucleotide sequence ID" value="NZ_WVHS01000006.1"/>
</dbReference>
<protein>
    <submittedName>
        <fullName evidence="6">MFS transporter</fullName>
    </submittedName>
</protein>
<feature type="transmembrane region" description="Helical" evidence="5">
    <location>
        <begin position="335"/>
        <end position="357"/>
    </location>
</feature>
<feature type="transmembrane region" description="Helical" evidence="5">
    <location>
        <begin position="105"/>
        <end position="124"/>
    </location>
</feature>
<sequence>MTTKIPATSAISKNTIRFALFGFFFCQGICFASWASRIPDLKLLLKLSEGELGSVLLALPAGQLCTLPFSGKLVARLGSRQVMLFAVPLYSLALINIGFSSTALYLTASLFLFGVAGNMANISINTQGVAVEKLFGRPLMASFHGGWSLAGFTGAALGTLMISLKLPPHQHYYFISALVFVIVLTASRYLLKGKPAPAAKRPLFSKPDGSLLQLGVIGFCCMAAEGAMFDWSGVYFQKVVMAPTALITLGYAAFMSTMAGGRFAGDRLVHRFGQRKMIQASGVLIASGLGISILFPYIVPVTIGFLITGFGVSSVIPTVYSAAGRSKLVPPSIALASVSGVSFFGFLLGPPVIGYIAELSNLRYSYGFIAMLGFCTTILASRAALIQSKAS</sequence>
<dbReference type="PANTHER" id="PTHR23514">
    <property type="entry name" value="BYPASS OF STOP CODON PROTEIN 6"/>
    <property type="match status" value="1"/>
</dbReference>
<feature type="transmembrane region" description="Helical" evidence="5">
    <location>
        <begin position="82"/>
        <end position="99"/>
    </location>
</feature>
<dbReference type="GO" id="GO:0022857">
    <property type="term" value="F:transmembrane transporter activity"/>
    <property type="evidence" value="ECO:0007669"/>
    <property type="project" value="InterPro"/>
</dbReference>
<evidence type="ECO:0000313" key="7">
    <source>
        <dbReference type="Proteomes" id="UP000451233"/>
    </source>
</evidence>
<keyword evidence="2 5" id="KW-0812">Transmembrane</keyword>
<gene>
    <name evidence="6" type="ORF">GS398_21210</name>
</gene>
<evidence type="ECO:0000256" key="4">
    <source>
        <dbReference type="ARBA" id="ARBA00023136"/>
    </source>
</evidence>
<keyword evidence="3 5" id="KW-1133">Transmembrane helix</keyword>
<accession>A0A7K1Y3G4</accession>
<keyword evidence="4 5" id="KW-0472">Membrane</keyword>
<dbReference type="InterPro" id="IPR011701">
    <property type="entry name" value="MFS"/>
</dbReference>
<feature type="transmembrane region" description="Helical" evidence="5">
    <location>
        <begin position="172"/>
        <end position="191"/>
    </location>
</feature>
<evidence type="ECO:0000256" key="5">
    <source>
        <dbReference type="SAM" id="Phobius"/>
    </source>
</evidence>
<dbReference type="GO" id="GO:0016020">
    <property type="term" value="C:membrane"/>
    <property type="evidence" value="ECO:0007669"/>
    <property type="project" value="UniProtKB-SubCell"/>
</dbReference>
<comment type="subcellular location">
    <subcellularLocation>
        <location evidence="1">Membrane</location>
        <topology evidence="1">Multi-pass membrane protein</topology>
    </subcellularLocation>
</comment>